<dbReference type="GO" id="GO:0006506">
    <property type="term" value="P:GPI anchor biosynthetic process"/>
    <property type="evidence" value="ECO:0007669"/>
    <property type="project" value="TreeGrafter"/>
</dbReference>
<dbReference type="GO" id="GO:0004527">
    <property type="term" value="F:exonuclease activity"/>
    <property type="evidence" value="ECO:0007669"/>
    <property type="project" value="UniProtKB-KW"/>
</dbReference>
<dbReference type="STRING" id="1436961.SAMN05421739_106155"/>
<dbReference type="Proteomes" id="UP000198724">
    <property type="component" value="Unassembled WGS sequence"/>
</dbReference>
<dbReference type="EMBL" id="FOOT01000006">
    <property type="protein sequence ID" value="SFH15054.1"/>
    <property type="molecule type" value="Genomic_DNA"/>
</dbReference>
<organism evidence="3 4">
    <name type="scientific">Pontibacter chinhatensis</name>
    <dbReference type="NCBI Taxonomy" id="1436961"/>
    <lineage>
        <taxon>Bacteria</taxon>
        <taxon>Pseudomonadati</taxon>
        <taxon>Bacteroidota</taxon>
        <taxon>Cytophagia</taxon>
        <taxon>Cytophagales</taxon>
        <taxon>Hymenobacteraceae</taxon>
        <taxon>Pontibacter</taxon>
    </lineage>
</organism>
<dbReference type="SUPFAM" id="SSF56219">
    <property type="entry name" value="DNase I-like"/>
    <property type="match status" value="1"/>
</dbReference>
<evidence type="ECO:0000256" key="1">
    <source>
        <dbReference type="SAM" id="SignalP"/>
    </source>
</evidence>
<evidence type="ECO:0000313" key="3">
    <source>
        <dbReference type="EMBL" id="SFH15054.1"/>
    </source>
</evidence>
<keyword evidence="4" id="KW-1185">Reference proteome</keyword>
<dbReference type="PANTHER" id="PTHR14859">
    <property type="entry name" value="CALCOFLUOR WHITE HYPERSENSITIVE PROTEIN PRECURSOR"/>
    <property type="match status" value="1"/>
</dbReference>
<keyword evidence="1" id="KW-0732">Signal</keyword>
<dbReference type="InterPro" id="IPR036691">
    <property type="entry name" value="Endo/exonu/phosph_ase_sf"/>
</dbReference>
<dbReference type="InterPro" id="IPR005135">
    <property type="entry name" value="Endo/exonuclease/phosphatase"/>
</dbReference>
<reference evidence="4" key="1">
    <citation type="submission" date="2016-10" db="EMBL/GenBank/DDBJ databases">
        <authorList>
            <person name="Varghese N."/>
            <person name="Submissions S."/>
        </authorList>
    </citation>
    <scope>NUCLEOTIDE SEQUENCE [LARGE SCALE GENOMIC DNA]</scope>
    <source>
        <strain evidence="4">LP51</strain>
    </source>
</reference>
<feature type="domain" description="Endonuclease/exonuclease/phosphatase" evidence="2">
    <location>
        <begin position="49"/>
        <end position="271"/>
    </location>
</feature>
<dbReference type="PANTHER" id="PTHR14859:SF15">
    <property type="entry name" value="ENDONUCLEASE_EXONUCLEASE_PHOSPHATASE DOMAIN-CONTAINING PROTEIN"/>
    <property type="match status" value="1"/>
</dbReference>
<feature type="chain" id="PRO_5011629905" evidence="1">
    <location>
        <begin position="38"/>
        <end position="280"/>
    </location>
</feature>
<evidence type="ECO:0000313" key="4">
    <source>
        <dbReference type="Proteomes" id="UP000198724"/>
    </source>
</evidence>
<dbReference type="GO" id="GO:0004519">
    <property type="term" value="F:endonuclease activity"/>
    <property type="evidence" value="ECO:0007669"/>
    <property type="project" value="UniProtKB-KW"/>
</dbReference>
<keyword evidence="3" id="KW-0540">Nuclease</keyword>
<protein>
    <submittedName>
        <fullName evidence="3">Metal-dependent hydrolase, endonuclease/exonuclease/phosphatase family</fullName>
    </submittedName>
</protein>
<dbReference type="GO" id="GO:0016020">
    <property type="term" value="C:membrane"/>
    <property type="evidence" value="ECO:0007669"/>
    <property type="project" value="GOC"/>
</dbReference>
<keyword evidence="3" id="KW-0378">Hydrolase</keyword>
<feature type="signal peptide" evidence="1">
    <location>
        <begin position="1"/>
        <end position="37"/>
    </location>
</feature>
<gene>
    <name evidence="3" type="ORF">SAMN05421739_106155</name>
</gene>
<proteinExistence type="predicted"/>
<sequence>MGRNTNCTYTMKRLAILYTFILGACVALSGCASSSTAVTQEPVTELRVMSYNIHHANPPIRPGVIDLDAIARVIREQNPDLVALQEVDVNTSRSGNINQAVVLAEKLGMNFFFARAIDFGGGEYGVAILSRYPLSETSLVQLPEDAAPEAEDRVLATANVTLPGGKTIRFGSTHLDVQNAANRLQQVQTINRIAAQEHLPFILAGDFNDLPESAAIAELDKAFTRTCQSDCAPTIPVDVPTRAIDFIAFSKASGFKVVSQQVIPERYASDHLPVVATLRF</sequence>
<dbReference type="Gene3D" id="3.60.10.10">
    <property type="entry name" value="Endonuclease/exonuclease/phosphatase"/>
    <property type="match status" value="1"/>
</dbReference>
<name>A0A1I2XNI1_9BACT</name>
<dbReference type="AlphaFoldDB" id="A0A1I2XNI1"/>
<dbReference type="InterPro" id="IPR051916">
    <property type="entry name" value="GPI-anchor_lipid_remodeler"/>
</dbReference>
<dbReference type="PROSITE" id="PS51257">
    <property type="entry name" value="PROKAR_LIPOPROTEIN"/>
    <property type="match status" value="1"/>
</dbReference>
<keyword evidence="3" id="KW-0255">Endonuclease</keyword>
<accession>A0A1I2XNI1</accession>
<keyword evidence="3" id="KW-0269">Exonuclease</keyword>
<dbReference type="Pfam" id="PF03372">
    <property type="entry name" value="Exo_endo_phos"/>
    <property type="match status" value="1"/>
</dbReference>
<evidence type="ECO:0000259" key="2">
    <source>
        <dbReference type="Pfam" id="PF03372"/>
    </source>
</evidence>